<feature type="compositionally biased region" description="Polar residues" evidence="1">
    <location>
        <begin position="12"/>
        <end position="41"/>
    </location>
</feature>
<protein>
    <recommendedName>
        <fullName evidence="2">Flagellin C-terminal domain-containing protein</fullName>
    </recommendedName>
</protein>
<reference evidence="3" key="1">
    <citation type="submission" date="2021-01" db="EMBL/GenBank/DDBJ databases">
        <title>Modified the classification status of verrucomicrobia.</title>
        <authorList>
            <person name="Feng X."/>
        </authorList>
    </citation>
    <scope>NUCLEOTIDE SEQUENCE</scope>
    <source>
        <strain evidence="3">KCTC 13126</strain>
    </source>
</reference>
<name>A0A934RXV1_9BACT</name>
<evidence type="ECO:0000313" key="4">
    <source>
        <dbReference type="Proteomes" id="UP000617628"/>
    </source>
</evidence>
<organism evidence="3 4">
    <name type="scientific">Pelagicoccus mobilis</name>
    <dbReference type="NCBI Taxonomy" id="415221"/>
    <lineage>
        <taxon>Bacteria</taxon>
        <taxon>Pseudomonadati</taxon>
        <taxon>Verrucomicrobiota</taxon>
        <taxon>Opitutia</taxon>
        <taxon>Puniceicoccales</taxon>
        <taxon>Pelagicoccaceae</taxon>
        <taxon>Pelagicoccus</taxon>
    </lineage>
</organism>
<accession>A0A934RXV1</accession>
<dbReference type="AlphaFoldDB" id="A0A934RXV1"/>
<dbReference type="Gene3D" id="1.20.1330.10">
    <property type="entry name" value="f41 fragment of flagellin, N-terminal domain"/>
    <property type="match status" value="1"/>
</dbReference>
<keyword evidence="4" id="KW-1185">Reference proteome</keyword>
<feature type="compositionally biased region" description="Basic and acidic residues" evidence="1">
    <location>
        <begin position="1"/>
        <end position="11"/>
    </location>
</feature>
<evidence type="ECO:0000313" key="3">
    <source>
        <dbReference type="EMBL" id="MBK1878762.1"/>
    </source>
</evidence>
<dbReference type="InterPro" id="IPR046358">
    <property type="entry name" value="Flagellin_C"/>
</dbReference>
<feature type="domain" description="Flagellin C-terminal" evidence="2">
    <location>
        <begin position="197"/>
        <end position="258"/>
    </location>
</feature>
<comment type="caution">
    <text evidence="3">The sequence shown here is derived from an EMBL/GenBank/DDBJ whole genome shotgun (WGS) entry which is preliminary data.</text>
</comment>
<dbReference type="EMBL" id="JAENIL010000035">
    <property type="protein sequence ID" value="MBK1878762.1"/>
    <property type="molecule type" value="Genomic_DNA"/>
</dbReference>
<evidence type="ECO:0000259" key="2">
    <source>
        <dbReference type="Pfam" id="PF00700"/>
    </source>
</evidence>
<sequence length="259" mass="28340">MSLEINAKDSSVHLQKLSGNQAPRTASKTNLSSHPTTTPLSENRDLSEAMKFDAESRRLETDQTNIANSYSFLQTQSAAIQLASEALERLLELKDLQKDSSDKAPYQDEFQELKSFIDNLTNKSFNGVPLFKEGGGSLTLAPSDSGTINIDQADLAGGLAAILQADELSSFNLEELNFSLRFLDTLEEANEEQSKTLASASEAVATKQSTLRATNSHLVDTNTAEESTRRARQNVMTEFGEAIIQHSKISPQNVLDLLE</sequence>
<feature type="region of interest" description="Disordered" evidence="1">
    <location>
        <begin position="1"/>
        <end position="48"/>
    </location>
</feature>
<dbReference type="RefSeq" id="WP_200356976.1">
    <property type="nucleotide sequence ID" value="NZ_JAENIL010000035.1"/>
</dbReference>
<evidence type="ECO:0000256" key="1">
    <source>
        <dbReference type="SAM" id="MobiDB-lite"/>
    </source>
</evidence>
<feature type="region of interest" description="Disordered" evidence="1">
    <location>
        <begin position="206"/>
        <end position="231"/>
    </location>
</feature>
<dbReference type="Proteomes" id="UP000617628">
    <property type="component" value="Unassembled WGS sequence"/>
</dbReference>
<feature type="compositionally biased region" description="Polar residues" evidence="1">
    <location>
        <begin position="206"/>
        <end position="225"/>
    </location>
</feature>
<gene>
    <name evidence="3" type="ORF">JIN87_17910</name>
</gene>
<dbReference type="SUPFAM" id="SSF64518">
    <property type="entry name" value="Phase 1 flagellin"/>
    <property type="match status" value="1"/>
</dbReference>
<proteinExistence type="predicted"/>
<dbReference type="Pfam" id="PF00700">
    <property type="entry name" value="Flagellin_C"/>
    <property type="match status" value="1"/>
</dbReference>